<comment type="caution">
    <text evidence="3">The sequence shown here is derived from an EMBL/GenBank/DDBJ whole genome shotgun (WGS) entry which is preliminary data.</text>
</comment>
<dbReference type="PROSITE" id="PS51257">
    <property type="entry name" value="PROKAR_LIPOPROTEIN"/>
    <property type="match status" value="1"/>
</dbReference>
<dbReference type="GO" id="GO:0004843">
    <property type="term" value="F:cysteine-type deubiquitinase activity"/>
    <property type="evidence" value="ECO:0007669"/>
    <property type="project" value="InterPro"/>
</dbReference>
<dbReference type="OMA" id="CGRKTPF"/>
<protein>
    <recommendedName>
        <fullName evidence="2">USP domain-containing protein</fullName>
    </recommendedName>
</protein>
<sequence>MVMVRFETVGHRHRNHYLAFYSNVILSCDYFFSWSREREREQSAAEQNWIRSRSGEILKRNDNEEIPRSKSKESTGSTRLMNVGMCSTQDTSGKKAKSQQSVTNSPDEPIARCLDMEEGPRQLQAPWPYSSGKFKNGLVGLSNGGLTCCVNVLLQSFYLTPEFTSILQRWDQMENDVNARNIPYHMCRLFDQMQTSKSGRVSAEMFLHCLQLNHVKVYTQNDAAELFLIVFNLLLDQLQTSAICSCGEVTVKDSRFWSLPVPVIGTQCGKDLTLEDGLTQFFSPQSVRSNSRCPNHDCKMKRSVQKSIKLISVPEVLNLHLTRFCALSSFTRKIYRSVTFPQTLDLNSFPVSERSQTCGSGQESWHYQLYAVLVHIGSALFGHYIAYVKSFKDSMWYKLDDTSVSRVDWMDVTSTFGGHGFMWSETAYVLLYRRMKTDDTKPSSGTQTVGL</sequence>
<keyword evidence="4" id="KW-1185">Reference proteome</keyword>
<dbReference type="EMBL" id="BEZZ01001030">
    <property type="protein sequence ID" value="GCC37628.1"/>
    <property type="molecule type" value="Genomic_DNA"/>
</dbReference>
<accession>A0A401T4Q1</accession>
<dbReference type="PROSITE" id="PS00973">
    <property type="entry name" value="USP_2"/>
    <property type="match status" value="1"/>
</dbReference>
<dbReference type="InterPro" id="IPR050164">
    <property type="entry name" value="Peptidase_C19"/>
</dbReference>
<dbReference type="OrthoDB" id="292964at2759"/>
<organism evidence="3 4">
    <name type="scientific">Chiloscyllium punctatum</name>
    <name type="common">Brownbanded bambooshark</name>
    <name type="synonym">Hemiscyllium punctatum</name>
    <dbReference type="NCBI Taxonomy" id="137246"/>
    <lineage>
        <taxon>Eukaryota</taxon>
        <taxon>Metazoa</taxon>
        <taxon>Chordata</taxon>
        <taxon>Craniata</taxon>
        <taxon>Vertebrata</taxon>
        <taxon>Chondrichthyes</taxon>
        <taxon>Elasmobranchii</taxon>
        <taxon>Galeomorphii</taxon>
        <taxon>Galeoidea</taxon>
        <taxon>Orectolobiformes</taxon>
        <taxon>Hemiscylliidae</taxon>
        <taxon>Chiloscyllium</taxon>
    </lineage>
</organism>
<dbReference type="InterPro" id="IPR018200">
    <property type="entry name" value="USP_CS"/>
</dbReference>
<dbReference type="GO" id="GO:0016579">
    <property type="term" value="P:protein deubiquitination"/>
    <property type="evidence" value="ECO:0007669"/>
    <property type="project" value="InterPro"/>
</dbReference>
<dbReference type="Gene3D" id="3.90.70.10">
    <property type="entry name" value="Cysteine proteinases"/>
    <property type="match status" value="1"/>
</dbReference>
<dbReference type="InterPro" id="IPR028889">
    <property type="entry name" value="USP"/>
</dbReference>
<dbReference type="Proteomes" id="UP000287033">
    <property type="component" value="Unassembled WGS sequence"/>
</dbReference>
<dbReference type="SUPFAM" id="SSF54001">
    <property type="entry name" value="Cysteine proteinases"/>
    <property type="match status" value="1"/>
</dbReference>
<evidence type="ECO:0000256" key="1">
    <source>
        <dbReference type="SAM" id="MobiDB-lite"/>
    </source>
</evidence>
<dbReference type="PANTHER" id="PTHR24006">
    <property type="entry name" value="UBIQUITIN CARBOXYL-TERMINAL HYDROLASE"/>
    <property type="match status" value="1"/>
</dbReference>
<name>A0A401T4Q1_CHIPU</name>
<proteinExistence type="predicted"/>
<reference evidence="3 4" key="1">
    <citation type="journal article" date="2018" name="Nat. Ecol. Evol.">
        <title>Shark genomes provide insights into elasmobranch evolution and the origin of vertebrates.</title>
        <authorList>
            <person name="Hara Y"/>
            <person name="Yamaguchi K"/>
            <person name="Onimaru K"/>
            <person name="Kadota M"/>
            <person name="Koyanagi M"/>
            <person name="Keeley SD"/>
            <person name="Tatsumi K"/>
            <person name="Tanaka K"/>
            <person name="Motone F"/>
            <person name="Kageyama Y"/>
            <person name="Nozu R"/>
            <person name="Adachi N"/>
            <person name="Nishimura O"/>
            <person name="Nakagawa R"/>
            <person name="Tanegashima C"/>
            <person name="Kiyatake I"/>
            <person name="Matsumoto R"/>
            <person name="Murakumo K"/>
            <person name="Nishida K"/>
            <person name="Terakita A"/>
            <person name="Kuratani S"/>
            <person name="Sato K"/>
            <person name="Hyodo S Kuraku.S."/>
        </authorList>
    </citation>
    <scope>NUCLEOTIDE SEQUENCE [LARGE SCALE GENOMIC DNA]</scope>
</reference>
<gene>
    <name evidence="3" type="ORF">chiPu_0016133</name>
</gene>
<dbReference type="InterPro" id="IPR001394">
    <property type="entry name" value="Peptidase_C19_UCH"/>
</dbReference>
<evidence type="ECO:0000313" key="3">
    <source>
        <dbReference type="EMBL" id="GCC37628.1"/>
    </source>
</evidence>
<dbReference type="PANTHER" id="PTHR24006:SF796">
    <property type="entry name" value="UBL CARBOXYL-TERMINAL HYDROLASE 18-RELATED"/>
    <property type="match status" value="1"/>
</dbReference>
<dbReference type="GO" id="GO:0005829">
    <property type="term" value="C:cytosol"/>
    <property type="evidence" value="ECO:0007669"/>
    <property type="project" value="TreeGrafter"/>
</dbReference>
<dbReference type="STRING" id="137246.A0A401T4Q1"/>
<dbReference type="PROSITE" id="PS50235">
    <property type="entry name" value="USP_3"/>
    <property type="match status" value="1"/>
</dbReference>
<feature type="region of interest" description="Disordered" evidence="1">
    <location>
        <begin position="87"/>
        <end position="107"/>
    </location>
</feature>
<dbReference type="InterPro" id="IPR038765">
    <property type="entry name" value="Papain-like_cys_pep_sf"/>
</dbReference>
<evidence type="ECO:0000259" key="2">
    <source>
        <dbReference type="PROSITE" id="PS50235"/>
    </source>
</evidence>
<dbReference type="Pfam" id="PF00443">
    <property type="entry name" value="UCH"/>
    <property type="match status" value="1"/>
</dbReference>
<feature type="domain" description="USP" evidence="2">
    <location>
        <begin position="139"/>
        <end position="435"/>
    </location>
</feature>
<evidence type="ECO:0000313" key="4">
    <source>
        <dbReference type="Proteomes" id="UP000287033"/>
    </source>
</evidence>
<dbReference type="GO" id="GO:0005634">
    <property type="term" value="C:nucleus"/>
    <property type="evidence" value="ECO:0007669"/>
    <property type="project" value="TreeGrafter"/>
</dbReference>
<dbReference type="AlphaFoldDB" id="A0A401T4Q1"/>